<dbReference type="RefSeq" id="XP_058330894.1">
    <property type="nucleotide sequence ID" value="XM_058475154.1"/>
</dbReference>
<sequence>MPSKLYDQSNPSWCLEAVPRQSKKWLSLVTLRFGALLCQLICVICFSWALAEHEKGIAYIDGLGSGWSSINLGTSSYAFLWSATFLTVVAFNRRVHPGIGIAFDLLAFLAQMITVAFYLNEFAQWQTGGYPDDTEEAKRLYGVECFALAMMLLGLSFNLILLIRSSVACDVERKEAKSLKNRRKFGLESP</sequence>
<dbReference type="EMBL" id="JAPQKS010000004">
    <property type="protein sequence ID" value="KAJ5232902.1"/>
    <property type="molecule type" value="Genomic_DNA"/>
</dbReference>
<reference evidence="2" key="1">
    <citation type="submission" date="2022-11" db="EMBL/GenBank/DDBJ databases">
        <authorList>
            <person name="Petersen C."/>
        </authorList>
    </citation>
    <scope>NUCLEOTIDE SEQUENCE</scope>
    <source>
        <strain evidence="2">IBT 19713</strain>
    </source>
</reference>
<protein>
    <recommendedName>
        <fullName evidence="4">MARVEL domain-containing protein</fullName>
    </recommendedName>
</protein>
<feature type="transmembrane region" description="Helical" evidence="1">
    <location>
        <begin position="140"/>
        <end position="163"/>
    </location>
</feature>
<feature type="transmembrane region" description="Helical" evidence="1">
    <location>
        <begin position="29"/>
        <end position="50"/>
    </location>
</feature>
<keyword evidence="3" id="KW-1185">Reference proteome</keyword>
<accession>A0A9W9P2F5</accession>
<keyword evidence="1" id="KW-0812">Transmembrane</keyword>
<evidence type="ECO:0000313" key="2">
    <source>
        <dbReference type="EMBL" id="KAJ5232902.1"/>
    </source>
</evidence>
<reference evidence="2" key="2">
    <citation type="journal article" date="2023" name="IMA Fungus">
        <title>Comparative genomic study of the Penicillium genus elucidates a diverse pangenome and 15 lateral gene transfer events.</title>
        <authorList>
            <person name="Petersen C."/>
            <person name="Sorensen T."/>
            <person name="Nielsen M.R."/>
            <person name="Sondergaard T.E."/>
            <person name="Sorensen J.L."/>
            <person name="Fitzpatrick D.A."/>
            <person name="Frisvad J.C."/>
            <person name="Nielsen K.L."/>
        </authorList>
    </citation>
    <scope>NUCLEOTIDE SEQUENCE</scope>
    <source>
        <strain evidence="2">IBT 19713</strain>
    </source>
</reference>
<comment type="caution">
    <text evidence="2">The sequence shown here is derived from an EMBL/GenBank/DDBJ whole genome shotgun (WGS) entry which is preliminary data.</text>
</comment>
<keyword evidence="1" id="KW-0472">Membrane</keyword>
<dbReference type="Proteomes" id="UP001150941">
    <property type="component" value="Unassembled WGS sequence"/>
</dbReference>
<gene>
    <name evidence="2" type="ORF">N7468_005858</name>
</gene>
<keyword evidence="1" id="KW-1133">Transmembrane helix</keyword>
<dbReference type="AlphaFoldDB" id="A0A9W9P2F5"/>
<feature type="transmembrane region" description="Helical" evidence="1">
    <location>
        <begin position="98"/>
        <end position="120"/>
    </location>
</feature>
<name>A0A9W9P2F5_9EURO</name>
<evidence type="ECO:0000256" key="1">
    <source>
        <dbReference type="SAM" id="Phobius"/>
    </source>
</evidence>
<evidence type="ECO:0000313" key="3">
    <source>
        <dbReference type="Proteomes" id="UP001150941"/>
    </source>
</evidence>
<proteinExistence type="predicted"/>
<dbReference type="GeneID" id="83202457"/>
<evidence type="ECO:0008006" key="4">
    <source>
        <dbReference type="Google" id="ProtNLM"/>
    </source>
</evidence>
<organism evidence="2 3">
    <name type="scientific">Penicillium chermesinum</name>
    <dbReference type="NCBI Taxonomy" id="63820"/>
    <lineage>
        <taxon>Eukaryota</taxon>
        <taxon>Fungi</taxon>
        <taxon>Dikarya</taxon>
        <taxon>Ascomycota</taxon>
        <taxon>Pezizomycotina</taxon>
        <taxon>Eurotiomycetes</taxon>
        <taxon>Eurotiomycetidae</taxon>
        <taxon>Eurotiales</taxon>
        <taxon>Aspergillaceae</taxon>
        <taxon>Penicillium</taxon>
    </lineage>
</organism>
<feature type="transmembrane region" description="Helical" evidence="1">
    <location>
        <begin position="70"/>
        <end position="91"/>
    </location>
</feature>
<dbReference type="OrthoDB" id="4361504at2759"/>